<dbReference type="EMBL" id="JAINUF010000023">
    <property type="protein sequence ID" value="KAJ8333432.1"/>
    <property type="molecule type" value="Genomic_DNA"/>
</dbReference>
<dbReference type="Proteomes" id="UP001152622">
    <property type="component" value="Chromosome 23"/>
</dbReference>
<dbReference type="PANTHER" id="PTHR31025:SF31">
    <property type="entry name" value="SI:CH211-166E11.5"/>
    <property type="match status" value="1"/>
</dbReference>
<proteinExistence type="predicted"/>
<dbReference type="AlphaFoldDB" id="A0A9Q1E728"/>
<dbReference type="OrthoDB" id="8839291at2759"/>
<keyword evidence="2" id="KW-1185">Reference proteome</keyword>
<dbReference type="PANTHER" id="PTHR31025">
    <property type="entry name" value="SI:CH211-196P9.1-RELATED"/>
    <property type="match status" value="1"/>
</dbReference>
<reference evidence="1" key="1">
    <citation type="journal article" date="2023" name="Science">
        <title>Genome structures resolve the early diversification of teleost fishes.</title>
        <authorList>
            <person name="Parey E."/>
            <person name="Louis A."/>
            <person name="Montfort J."/>
            <person name="Bouchez O."/>
            <person name="Roques C."/>
            <person name="Iampietro C."/>
            <person name="Lluch J."/>
            <person name="Castinel A."/>
            <person name="Donnadieu C."/>
            <person name="Desvignes T."/>
            <person name="Floi Bucao C."/>
            <person name="Jouanno E."/>
            <person name="Wen M."/>
            <person name="Mejri S."/>
            <person name="Dirks R."/>
            <person name="Jansen H."/>
            <person name="Henkel C."/>
            <person name="Chen W.J."/>
            <person name="Zahm M."/>
            <person name="Cabau C."/>
            <person name="Klopp C."/>
            <person name="Thompson A.W."/>
            <person name="Robinson-Rechavi M."/>
            <person name="Braasch I."/>
            <person name="Lecointre G."/>
            <person name="Bobe J."/>
            <person name="Postlethwait J.H."/>
            <person name="Berthelot C."/>
            <person name="Roest Crollius H."/>
            <person name="Guiguen Y."/>
        </authorList>
    </citation>
    <scope>NUCLEOTIDE SEQUENCE</scope>
    <source>
        <strain evidence="1">WJC10195</strain>
    </source>
</reference>
<evidence type="ECO:0000313" key="2">
    <source>
        <dbReference type="Proteomes" id="UP001152622"/>
    </source>
</evidence>
<comment type="caution">
    <text evidence="1">The sequence shown here is derived from an EMBL/GenBank/DDBJ whole genome shotgun (WGS) entry which is preliminary data.</text>
</comment>
<protein>
    <submittedName>
        <fullName evidence="1">Uncharacterized protein</fullName>
    </submittedName>
</protein>
<organism evidence="1 2">
    <name type="scientific">Synaphobranchus kaupii</name>
    <name type="common">Kaup's arrowtooth eel</name>
    <dbReference type="NCBI Taxonomy" id="118154"/>
    <lineage>
        <taxon>Eukaryota</taxon>
        <taxon>Metazoa</taxon>
        <taxon>Chordata</taxon>
        <taxon>Craniata</taxon>
        <taxon>Vertebrata</taxon>
        <taxon>Euteleostomi</taxon>
        <taxon>Actinopterygii</taxon>
        <taxon>Neopterygii</taxon>
        <taxon>Teleostei</taxon>
        <taxon>Anguilliformes</taxon>
        <taxon>Synaphobranchidae</taxon>
        <taxon>Synaphobranchus</taxon>
    </lineage>
</organism>
<gene>
    <name evidence="1" type="ORF">SKAU_G00414400</name>
</gene>
<name>A0A9Q1E728_SYNKA</name>
<accession>A0A9Q1E728</accession>
<sequence length="215" mass="24106">MAKTFSCRRLEVVSGSPAADDFKERWPALFCEAEIKEEFSRITTIALEQRHMYKLDHYTPKLTALMKAKGGVVGTKLRPILDKLSQNQSIEMRSEAVLRGLILYLGEKEEDLFEDCLEDSRSDATPHILKILVVHGADGEDPVDVSILIEGKEMLPGCGNTAKACTLLMGLIYALNLAYPTTLRYTFEVFQKLFLELDGIKLTPKVQALKLKLLS</sequence>
<evidence type="ECO:0000313" key="1">
    <source>
        <dbReference type="EMBL" id="KAJ8333432.1"/>
    </source>
</evidence>